<evidence type="ECO:0000313" key="6">
    <source>
        <dbReference type="EMBL" id="KAK2843284.1"/>
    </source>
</evidence>
<dbReference type="SUPFAM" id="SSF56219">
    <property type="entry name" value="DNase I-like"/>
    <property type="match status" value="1"/>
</dbReference>
<dbReference type="InterPro" id="IPR036691">
    <property type="entry name" value="Endo/exonu/phosph_ase_sf"/>
</dbReference>
<keyword evidence="4" id="KW-0812">Transmembrane</keyword>
<feature type="domain" description="Endonuclease/exonuclease/phosphatase" evidence="5">
    <location>
        <begin position="406"/>
        <end position="560"/>
    </location>
</feature>
<dbReference type="InterPro" id="IPR008405">
    <property type="entry name" value="ApoL"/>
</dbReference>
<dbReference type="AlphaFoldDB" id="A0AA88MRS2"/>
<evidence type="ECO:0000256" key="4">
    <source>
        <dbReference type="SAM" id="Phobius"/>
    </source>
</evidence>
<dbReference type="GO" id="GO:0042157">
    <property type="term" value="P:lipoprotein metabolic process"/>
    <property type="evidence" value="ECO:0007669"/>
    <property type="project" value="InterPro"/>
</dbReference>
<evidence type="ECO:0000259" key="5">
    <source>
        <dbReference type="Pfam" id="PF03372"/>
    </source>
</evidence>
<sequence>MGVEDELINELFQWMEKQEECAQHLMNLAKELEEMTEAMTAGQLVGNSATVLGSAVLVGTGIATFLTGGLAAPLLVTAAGVTAGVGAVTSVTCKLLESWKSSKTMKNAEKTDREIKKIWKHIESLQEQLSEECELTNDFEEVQCEITARILSAMAKRNGRDLSQSRLIYLLRNDHTNFHTHQSCFQSKELVMGGITLLLFLGFYDILLKTAAKKGAKQVPRFLITEAMAALSLKTVLKGAGQVVGGALGLVFSIPDLIDNCEKLIKNKHQTKASEYLRNKACEIRDAVKKIKKQLNELQEMLNEIPEIECHMIDLTTEMCGNQRYTRGTISIESKKTKKQEGKKKEFFFLSTKDMCENKPGDKSKQKSAVNSNNNKKQKRNDSGEKRKEKEDKRKKIRLPTITMSNVRSITNKMDYIEEMVEDAELFASDMIFFTETWLNSNSPPIRLNGYDSVQINRDAELTQKRRGGGMIVFVNKAYAKEVQVEKPMLTQDYELMVVSIIPHGHPQDAPPLIFIHVYVPGPKFKIAAADIAGFFFDALEEWPDSPVFLLGDFNRCDMTPFLHTMDQYITCPTRYNNTLDLCYGNVPGAYRSVCRAPLGRSDHNVIHLIPKDQNDPPKDGECKHDHTKPSKQ</sequence>
<keyword evidence="7" id="KW-1185">Reference proteome</keyword>
<dbReference type="Pfam" id="PF05461">
    <property type="entry name" value="ApoL"/>
    <property type="match status" value="1"/>
</dbReference>
<evidence type="ECO:0000256" key="1">
    <source>
        <dbReference type="ARBA" id="ARBA00010090"/>
    </source>
</evidence>
<feature type="region of interest" description="Disordered" evidence="3">
    <location>
        <begin position="609"/>
        <end position="633"/>
    </location>
</feature>
<dbReference type="Gene3D" id="3.60.10.10">
    <property type="entry name" value="Endonuclease/exonuclease/phosphatase"/>
    <property type="match status" value="1"/>
</dbReference>
<protein>
    <recommendedName>
        <fullName evidence="5">Endonuclease/exonuclease/phosphatase domain-containing protein</fullName>
    </recommendedName>
</protein>
<feature type="transmembrane region" description="Helical" evidence="4">
    <location>
        <begin position="190"/>
        <end position="208"/>
    </location>
</feature>
<evidence type="ECO:0000256" key="3">
    <source>
        <dbReference type="SAM" id="MobiDB-lite"/>
    </source>
</evidence>
<dbReference type="PANTHER" id="PTHR47510:SF3">
    <property type="entry name" value="ENDO_EXONUCLEASE_PHOSPHATASE DOMAIN-CONTAINING PROTEIN"/>
    <property type="match status" value="1"/>
</dbReference>
<gene>
    <name evidence="6" type="ORF">Q7C36_011499</name>
</gene>
<keyword evidence="2" id="KW-0175">Coiled coil</keyword>
<evidence type="ECO:0000256" key="2">
    <source>
        <dbReference type="SAM" id="Coils"/>
    </source>
</evidence>
<comment type="similarity">
    <text evidence="1">Belongs to the apolipoprotein L family.</text>
</comment>
<dbReference type="GO" id="GO:0005576">
    <property type="term" value="C:extracellular region"/>
    <property type="evidence" value="ECO:0007669"/>
    <property type="project" value="InterPro"/>
</dbReference>
<dbReference type="Proteomes" id="UP001187315">
    <property type="component" value="Unassembled WGS sequence"/>
</dbReference>
<organism evidence="6 7">
    <name type="scientific">Tachysurus vachellii</name>
    <name type="common">Darkbarbel catfish</name>
    <name type="synonym">Pelteobagrus vachellii</name>
    <dbReference type="NCBI Taxonomy" id="175792"/>
    <lineage>
        <taxon>Eukaryota</taxon>
        <taxon>Metazoa</taxon>
        <taxon>Chordata</taxon>
        <taxon>Craniata</taxon>
        <taxon>Vertebrata</taxon>
        <taxon>Euteleostomi</taxon>
        <taxon>Actinopterygii</taxon>
        <taxon>Neopterygii</taxon>
        <taxon>Teleostei</taxon>
        <taxon>Ostariophysi</taxon>
        <taxon>Siluriformes</taxon>
        <taxon>Bagridae</taxon>
        <taxon>Tachysurus</taxon>
    </lineage>
</organism>
<dbReference type="InterPro" id="IPR005135">
    <property type="entry name" value="Endo/exonuclease/phosphatase"/>
</dbReference>
<reference evidence="6" key="1">
    <citation type="submission" date="2023-08" db="EMBL/GenBank/DDBJ databases">
        <title>Pelteobagrus vachellii genome.</title>
        <authorList>
            <person name="Liu H."/>
        </authorList>
    </citation>
    <scope>NUCLEOTIDE SEQUENCE</scope>
    <source>
        <strain evidence="6">PRFRI_2022a</strain>
        <tissue evidence="6">Muscle</tissue>
    </source>
</reference>
<dbReference type="EMBL" id="JAVHJS010000011">
    <property type="protein sequence ID" value="KAK2843284.1"/>
    <property type="molecule type" value="Genomic_DNA"/>
</dbReference>
<keyword evidence="4" id="KW-0472">Membrane</keyword>
<dbReference type="Pfam" id="PF03372">
    <property type="entry name" value="Exo_endo_phos"/>
    <property type="match status" value="1"/>
</dbReference>
<dbReference type="GO" id="GO:0006869">
    <property type="term" value="P:lipid transport"/>
    <property type="evidence" value="ECO:0007669"/>
    <property type="project" value="InterPro"/>
</dbReference>
<feature type="coiled-coil region" evidence="2">
    <location>
        <begin position="284"/>
        <end position="311"/>
    </location>
</feature>
<keyword evidence="4" id="KW-1133">Transmembrane helix</keyword>
<comment type="caution">
    <text evidence="6">The sequence shown here is derived from an EMBL/GenBank/DDBJ whole genome shotgun (WGS) entry which is preliminary data.</text>
</comment>
<name>A0AA88MRS2_TACVA</name>
<dbReference type="GO" id="GO:0008289">
    <property type="term" value="F:lipid binding"/>
    <property type="evidence" value="ECO:0007669"/>
    <property type="project" value="InterPro"/>
</dbReference>
<accession>A0AA88MRS2</accession>
<feature type="region of interest" description="Disordered" evidence="3">
    <location>
        <begin position="357"/>
        <end position="398"/>
    </location>
</feature>
<dbReference type="GO" id="GO:0003824">
    <property type="term" value="F:catalytic activity"/>
    <property type="evidence" value="ECO:0007669"/>
    <property type="project" value="InterPro"/>
</dbReference>
<evidence type="ECO:0000313" key="7">
    <source>
        <dbReference type="Proteomes" id="UP001187315"/>
    </source>
</evidence>
<feature type="compositionally biased region" description="Basic and acidic residues" evidence="3">
    <location>
        <begin position="380"/>
        <end position="394"/>
    </location>
</feature>
<proteinExistence type="inferred from homology"/>
<dbReference type="PANTHER" id="PTHR47510">
    <property type="entry name" value="REVERSE TRANSCRIPTASE DOMAIN-CONTAINING PROTEIN"/>
    <property type="match status" value="1"/>
</dbReference>